<accession>A0ABU4VG00</accession>
<evidence type="ECO:0000313" key="4">
    <source>
        <dbReference type="EMBL" id="MDX8150713.1"/>
    </source>
</evidence>
<reference evidence="4 5" key="1">
    <citation type="submission" date="2023-11" db="EMBL/GenBank/DDBJ databases">
        <authorList>
            <person name="Xu M."/>
            <person name="Jiang T."/>
        </authorList>
    </citation>
    <scope>NUCLEOTIDE SEQUENCE [LARGE SCALE GENOMIC DNA]</scope>
    <source>
        <strain evidence="4 5">SD</strain>
    </source>
</reference>
<feature type="domain" description="Mce/MlaD" evidence="3">
    <location>
        <begin position="37"/>
        <end position="116"/>
    </location>
</feature>
<protein>
    <submittedName>
        <fullName evidence="4">MlaD family protein</fullName>
    </submittedName>
</protein>
<organism evidence="4 5">
    <name type="scientific">Patulibacter brassicae</name>
    <dbReference type="NCBI Taxonomy" id="1705717"/>
    <lineage>
        <taxon>Bacteria</taxon>
        <taxon>Bacillati</taxon>
        <taxon>Actinomycetota</taxon>
        <taxon>Thermoleophilia</taxon>
        <taxon>Solirubrobacterales</taxon>
        <taxon>Patulibacteraceae</taxon>
        <taxon>Patulibacter</taxon>
    </lineage>
</organism>
<dbReference type="RefSeq" id="WP_319952857.1">
    <property type="nucleotide sequence ID" value="NZ_JAXAVX010000001.1"/>
</dbReference>
<name>A0ABU4VG00_9ACTN</name>
<feature type="region of interest" description="Disordered" evidence="1">
    <location>
        <begin position="393"/>
        <end position="466"/>
    </location>
</feature>
<dbReference type="Pfam" id="PF02470">
    <property type="entry name" value="MlaD"/>
    <property type="match status" value="1"/>
</dbReference>
<sequence length="478" mass="50371">MSRPSPNRASRVVAVGAVTAGVAVAAVLVSTSGDDDAYVVKAEFKDAAGLRKNSDVKIGGVPAGRISDIELTPRDTALVTMKLDSGKGNTLVGAGATADARPVNLLGEKYVDLNPGDLERQEPSETTIPASRTDAPVELDQVLNTLDPTTRGQMRVLINEAGIGMAGRSEDFNAILDRMPPTLREARKLVASFAADRDQLRRLADQGDRVLTSFHAGRTDLADLIGSAERTFAVTSAAREDLGRTLDAAPASLRQLRATLETLRTASGRLTPAAAELRRTAGPLAGSLERLPKLASDAAPTLKTAKDVAPAITKLGQQATPPVQRLETPARELERFSTFFTPLSSALANQTNPLLRVLEGWARTIQVRDGVGHIFRLEVIPDEELLTRLVDGITTKPDGDRPQDPGPSPGAEGTPLARRAPGRGAAPKLERDGQGTGAATTTSTGAAAATPTTPDRSSWLTEAPRELVTGLLDRLGAR</sequence>
<feature type="compositionally biased region" description="Low complexity" evidence="1">
    <location>
        <begin position="437"/>
        <end position="454"/>
    </location>
</feature>
<keyword evidence="5" id="KW-1185">Reference proteome</keyword>
<dbReference type="EMBL" id="JAXAVX010000001">
    <property type="protein sequence ID" value="MDX8150713.1"/>
    <property type="molecule type" value="Genomic_DNA"/>
</dbReference>
<dbReference type="InterPro" id="IPR003399">
    <property type="entry name" value="Mce/MlaD"/>
</dbReference>
<evidence type="ECO:0000256" key="1">
    <source>
        <dbReference type="SAM" id="MobiDB-lite"/>
    </source>
</evidence>
<evidence type="ECO:0000259" key="3">
    <source>
        <dbReference type="Pfam" id="PF02470"/>
    </source>
</evidence>
<dbReference type="PANTHER" id="PTHR33371">
    <property type="entry name" value="INTERMEMBRANE PHOSPHOLIPID TRANSPORT SYSTEM BINDING PROTEIN MLAD-RELATED"/>
    <property type="match status" value="1"/>
</dbReference>
<evidence type="ECO:0000256" key="2">
    <source>
        <dbReference type="SAM" id="SignalP"/>
    </source>
</evidence>
<proteinExistence type="predicted"/>
<keyword evidence="2" id="KW-0732">Signal</keyword>
<dbReference type="Proteomes" id="UP001277761">
    <property type="component" value="Unassembled WGS sequence"/>
</dbReference>
<feature type="chain" id="PRO_5045292748" evidence="2">
    <location>
        <begin position="26"/>
        <end position="478"/>
    </location>
</feature>
<comment type="caution">
    <text evidence="4">The sequence shown here is derived from an EMBL/GenBank/DDBJ whole genome shotgun (WGS) entry which is preliminary data.</text>
</comment>
<evidence type="ECO:0000313" key="5">
    <source>
        <dbReference type="Proteomes" id="UP001277761"/>
    </source>
</evidence>
<dbReference type="InterPro" id="IPR052336">
    <property type="entry name" value="MlaD_Phospholipid_Transporter"/>
</dbReference>
<gene>
    <name evidence="4" type="ORF">SK069_03830</name>
</gene>
<dbReference type="PANTHER" id="PTHR33371:SF4">
    <property type="entry name" value="INTERMEMBRANE PHOSPHOLIPID TRANSPORT SYSTEM BINDING PROTEIN MLAD"/>
    <property type="match status" value="1"/>
</dbReference>
<feature type="compositionally biased region" description="Low complexity" evidence="1">
    <location>
        <begin position="413"/>
        <end position="427"/>
    </location>
</feature>
<feature type="signal peptide" evidence="2">
    <location>
        <begin position="1"/>
        <end position="25"/>
    </location>
</feature>